<name>A0A2K8N3B7_9BACL</name>
<dbReference type="EMBL" id="CP024955">
    <property type="protein sequence ID" value="ATY83974.1"/>
    <property type="molecule type" value="Genomic_DNA"/>
</dbReference>
<dbReference type="RefSeq" id="WP_100666809.1">
    <property type="nucleotide sequence ID" value="NZ_CP024955.1"/>
</dbReference>
<gene>
    <name evidence="2" type="ORF">CVV65_02535</name>
</gene>
<feature type="region of interest" description="Disordered" evidence="1">
    <location>
        <begin position="79"/>
        <end position="132"/>
    </location>
</feature>
<proteinExistence type="predicted"/>
<dbReference type="AlphaFoldDB" id="A0A2K8N3B7"/>
<reference evidence="3" key="1">
    <citation type="submission" date="2017-11" db="EMBL/GenBank/DDBJ databases">
        <title>Complete Genome Sequence of Kyrpidia sp. Strain EA-1, a thermophilic, hydrogen-oxidizing Bacterium, isolated from the Azores.</title>
        <authorList>
            <person name="Reiner J.E."/>
            <person name="Lapp C.J."/>
            <person name="Bunk B."/>
            <person name="Gescher J."/>
        </authorList>
    </citation>
    <scope>NUCLEOTIDE SEQUENCE [LARGE SCALE GENOMIC DNA]</scope>
    <source>
        <strain evidence="3">EA-1</strain>
    </source>
</reference>
<protein>
    <submittedName>
        <fullName evidence="2">Uncharacterized protein</fullName>
    </submittedName>
</protein>
<dbReference type="OrthoDB" id="9831103at2"/>
<evidence type="ECO:0000313" key="3">
    <source>
        <dbReference type="Proteomes" id="UP000231932"/>
    </source>
</evidence>
<dbReference type="Proteomes" id="UP000231932">
    <property type="component" value="Chromosome"/>
</dbReference>
<organism evidence="2 3">
    <name type="scientific">Kyrpidia spormannii</name>
    <dbReference type="NCBI Taxonomy" id="2055160"/>
    <lineage>
        <taxon>Bacteria</taxon>
        <taxon>Bacillati</taxon>
        <taxon>Bacillota</taxon>
        <taxon>Bacilli</taxon>
        <taxon>Bacillales</taxon>
        <taxon>Alicyclobacillaceae</taxon>
        <taxon>Kyrpidia</taxon>
    </lineage>
</organism>
<evidence type="ECO:0000256" key="1">
    <source>
        <dbReference type="SAM" id="MobiDB-lite"/>
    </source>
</evidence>
<accession>A0A2K8N3B7</accession>
<evidence type="ECO:0000313" key="2">
    <source>
        <dbReference type="EMBL" id="ATY83974.1"/>
    </source>
</evidence>
<keyword evidence="3" id="KW-1185">Reference proteome</keyword>
<dbReference type="KEGG" id="kyr:CVV65_02535"/>
<sequence>MTPNPQQTRRPSVRPGQRITVATPQGTYRGIVCAVHPEGMWLMSPEDQAPPIIPLNQAPGGQIEPAFLGLFRLMPMLRGRGRPPAPDPPAADGWAPGPPFTPLHGTVQPAGPWFGQNPGGAPPSPSAESSAESGSSRGFLGFLAGRNRFWWLPLAFYGLRLFF</sequence>